<evidence type="ECO:0000256" key="4">
    <source>
        <dbReference type="ARBA" id="ARBA00051722"/>
    </source>
</evidence>
<dbReference type="EC" id="3.1.3.48" evidence="5"/>
<proteinExistence type="inferred from homology"/>
<dbReference type="PANTHER" id="PTHR39181">
    <property type="entry name" value="TYROSINE-PROTEIN PHOSPHATASE YWQE"/>
    <property type="match status" value="1"/>
</dbReference>
<dbReference type="RefSeq" id="WP_034541051.1">
    <property type="nucleotide sequence ID" value="NZ_CABFNH010000018.1"/>
</dbReference>
<reference evidence="7 9" key="2">
    <citation type="submission" date="2019-06" db="EMBL/GenBank/DDBJ databases">
        <authorList>
            <person name="Rodrigo-Torres L."/>
            <person name="Arahal R. D."/>
            <person name="Lucena T."/>
        </authorList>
    </citation>
    <scope>NUCLEOTIDE SEQUENCE [LARGE SCALE GENOMIC DNA]</scope>
    <source>
        <strain evidence="7 9">INIA P508</strain>
    </source>
</reference>
<protein>
    <recommendedName>
        <fullName evidence="5">Tyrosine-protein phosphatase</fullName>
        <ecNumber evidence="5">3.1.3.48</ecNumber>
    </recommendedName>
</protein>
<dbReference type="GO" id="GO:0030145">
    <property type="term" value="F:manganese ion binding"/>
    <property type="evidence" value="ECO:0007669"/>
    <property type="project" value="UniProtKB-UniRule"/>
</dbReference>
<dbReference type="EMBL" id="CABFNH010000018">
    <property type="protein sequence ID" value="VTZ91230.1"/>
    <property type="molecule type" value="Genomic_DNA"/>
</dbReference>
<comment type="similarity">
    <text evidence="1 5">Belongs to the metallo-dependent hydrolases superfamily. CpsB/CapC family.</text>
</comment>
<dbReference type="InterPro" id="IPR016667">
    <property type="entry name" value="Caps_polysacc_synth_CpsB/CapC"/>
</dbReference>
<dbReference type="Proteomes" id="UP000030001">
    <property type="component" value="Unassembled WGS sequence"/>
</dbReference>
<evidence type="ECO:0000313" key="8">
    <source>
        <dbReference type="Proteomes" id="UP000030001"/>
    </source>
</evidence>
<evidence type="ECO:0000313" key="7">
    <source>
        <dbReference type="EMBL" id="VTZ91230.1"/>
    </source>
</evidence>
<keyword evidence="2 5" id="KW-0378">Hydrolase</keyword>
<dbReference type="SUPFAM" id="SSF89550">
    <property type="entry name" value="PHP domain-like"/>
    <property type="match status" value="1"/>
</dbReference>
<dbReference type="Proteomes" id="UP000365705">
    <property type="component" value="Unassembled WGS sequence"/>
</dbReference>
<comment type="catalytic activity">
    <reaction evidence="4 5">
        <text>O-phospho-L-tyrosyl-[protein] + H2O = L-tyrosyl-[protein] + phosphate</text>
        <dbReference type="Rhea" id="RHEA:10684"/>
        <dbReference type="Rhea" id="RHEA-COMP:10136"/>
        <dbReference type="Rhea" id="RHEA-COMP:20101"/>
        <dbReference type="ChEBI" id="CHEBI:15377"/>
        <dbReference type="ChEBI" id="CHEBI:43474"/>
        <dbReference type="ChEBI" id="CHEBI:46858"/>
        <dbReference type="ChEBI" id="CHEBI:61978"/>
        <dbReference type="EC" id="3.1.3.48"/>
    </reaction>
</comment>
<evidence type="ECO:0000256" key="5">
    <source>
        <dbReference type="PIRNR" id="PIRNR016557"/>
    </source>
</evidence>
<dbReference type="GO" id="GO:0004725">
    <property type="term" value="F:protein tyrosine phosphatase activity"/>
    <property type="evidence" value="ECO:0007669"/>
    <property type="project" value="UniProtKB-UniRule"/>
</dbReference>
<dbReference type="Pfam" id="PF19567">
    <property type="entry name" value="CpsB_CapC"/>
    <property type="match status" value="1"/>
</dbReference>
<sequence length="256" mass="28944">MVLIDLHCHLLPGVDDGSPDLATSLKLAQDAVNDGVTHALLTPHHMNGHYINHKADVLQLTADFQQALNENEIPLTVFPGQEVRINGELLEALQRDDILFADEGGRYMLLEFPSQEVPQYAKEMVFKLRQQGIVPIIVHPERNAELLEHPERLQPFLEQGCLTQLTSNSYLGRFGKKIEKVTTSMIKAGQGAIFASDAHALSHREYELSEALQKLRSEFGAELADTYEQNARDIINGDQVNLDWQPLPKKKHFWFF</sequence>
<evidence type="ECO:0000313" key="6">
    <source>
        <dbReference type="EMBL" id="KGL66251.1"/>
    </source>
</evidence>
<evidence type="ECO:0000256" key="2">
    <source>
        <dbReference type="ARBA" id="ARBA00022801"/>
    </source>
</evidence>
<dbReference type="AlphaFoldDB" id="A0A099YA32"/>
<dbReference type="PIRSF" id="PIRSF016557">
    <property type="entry name" value="Caps_synth_CpsB"/>
    <property type="match status" value="1"/>
</dbReference>
<dbReference type="EMBL" id="JROC01000037">
    <property type="protein sequence ID" value="KGL66251.1"/>
    <property type="molecule type" value="Genomic_DNA"/>
</dbReference>
<reference evidence="6 8" key="1">
    <citation type="submission" date="2014-09" db="EMBL/GenBank/DDBJ databases">
        <title>Lactobacillus mucosae CRL573 Genome Sequencing.</title>
        <authorList>
            <person name="Bleckwedel J."/>
            <person name="Teran L.C."/>
            <person name="Bonacina J."/>
            <person name="Saavedra L."/>
            <person name="Mozzi F.B."/>
            <person name="Raya R.R."/>
        </authorList>
    </citation>
    <scope>NUCLEOTIDE SEQUENCE [LARGE SCALE GENOMIC DNA]</scope>
    <source>
        <strain evidence="6 8">CRL573</strain>
    </source>
</reference>
<dbReference type="PANTHER" id="PTHR39181:SF1">
    <property type="entry name" value="TYROSINE-PROTEIN PHOSPHATASE YWQE"/>
    <property type="match status" value="1"/>
</dbReference>
<organism evidence="6 8">
    <name type="scientific">Limosilactobacillus mucosae</name>
    <name type="common">Lactobacillus mucosae</name>
    <dbReference type="NCBI Taxonomy" id="97478"/>
    <lineage>
        <taxon>Bacteria</taxon>
        <taxon>Bacillati</taxon>
        <taxon>Bacillota</taxon>
        <taxon>Bacilli</taxon>
        <taxon>Lactobacillales</taxon>
        <taxon>Lactobacillaceae</taxon>
        <taxon>Limosilactobacillus</taxon>
    </lineage>
</organism>
<evidence type="ECO:0000256" key="3">
    <source>
        <dbReference type="ARBA" id="ARBA00022912"/>
    </source>
</evidence>
<name>A0A099YA32_LIMMU</name>
<dbReference type="InterPro" id="IPR016195">
    <property type="entry name" value="Pol/histidinol_Pase-like"/>
</dbReference>
<evidence type="ECO:0000256" key="1">
    <source>
        <dbReference type="ARBA" id="ARBA00005750"/>
    </source>
</evidence>
<dbReference type="Gene3D" id="3.20.20.140">
    <property type="entry name" value="Metal-dependent hydrolases"/>
    <property type="match status" value="1"/>
</dbReference>
<keyword evidence="3 5" id="KW-0904">Protein phosphatase</keyword>
<evidence type="ECO:0000313" key="9">
    <source>
        <dbReference type="Proteomes" id="UP000365705"/>
    </source>
</evidence>
<accession>A0A099YA32</accession>
<gene>
    <name evidence="7" type="primary">ywqE</name>
    <name evidence="7" type="ORF">LMUP508_01394</name>
    <name evidence="6" type="ORF">LX03_09475</name>
</gene>